<keyword evidence="5 7" id="KW-0450">Lipoyl</keyword>
<dbReference type="SUPFAM" id="SSF51230">
    <property type="entry name" value="Single hybrid motif"/>
    <property type="match status" value="1"/>
</dbReference>
<dbReference type="AlphaFoldDB" id="A0A2T5C3I8"/>
<comment type="subunit">
    <text evidence="3">Forms a 24-polypeptide structural core with octahedral symmetry.</text>
</comment>
<gene>
    <name evidence="11" type="ORF">C8N47_105169</name>
</gene>
<proteinExistence type="inferred from homology"/>
<keyword evidence="6 7" id="KW-0012">Acyltransferase</keyword>
<dbReference type="GO" id="GO:0031405">
    <property type="term" value="F:lipoic acid binding"/>
    <property type="evidence" value="ECO:0007669"/>
    <property type="project" value="TreeGrafter"/>
</dbReference>
<name>A0A2T5C3I8_9BACT</name>
<dbReference type="Pfam" id="PF02817">
    <property type="entry name" value="E3_binding"/>
    <property type="match status" value="1"/>
</dbReference>
<dbReference type="OrthoDB" id="9805770at2"/>
<evidence type="ECO:0000256" key="5">
    <source>
        <dbReference type="ARBA" id="ARBA00022823"/>
    </source>
</evidence>
<dbReference type="PANTHER" id="PTHR43178">
    <property type="entry name" value="DIHYDROLIPOAMIDE ACETYLTRANSFERASE COMPONENT OF PYRUVATE DEHYDROGENASE COMPLEX"/>
    <property type="match status" value="1"/>
</dbReference>
<dbReference type="InterPro" id="IPR001078">
    <property type="entry name" value="2-oxoacid_DH_actylTfrase"/>
</dbReference>
<reference evidence="11 12" key="1">
    <citation type="submission" date="2018-04" db="EMBL/GenBank/DDBJ databases">
        <title>Genomic Encyclopedia of Archaeal and Bacterial Type Strains, Phase II (KMG-II): from individual species to whole genera.</title>
        <authorList>
            <person name="Goeker M."/>
        </authorList>
    </citation>
    <scope>NUCLEOTIDE SEQUENCE [LARGE SCALE GENOMIC DNA]</scope>
    <source>
        <strain evidence="11 12">DSM 28823</strain>
    </source>
</reference>
<evidence type="ECO:0000256" key="2">
    <source>
        <dbReference type="ARBA" id="ARBA00007317"/>
    </source>
</evidence>
<dbReference type="GO" id="GO:0005737">
    <property type="term" value="C:cytoplasm"/>
    <property type="evidence" value="ECO:0007669"/>
    <property type="project" value="TreeGrafter"/>
</dbReference>
<dbReference type="RefSeq" id="WP_107821734.1">
    <property type="nucleotide sequence ID" value="NZ_OY782574.1"/>
</dbReference>
<dbReference type="Gene3D" id="3.30.559.10">
    <property type="entry name" value="Chloramphenicol acetyltransferase-like domain"/>
    <property type="match status" value="1"/>
</dbReference>
<evidence type="ECO:0000259" key="9">
    <source>
        <dbReference type="PROSITE" id="PS50968"/>
    </source>
</evidence>
<dbReference type="Proteomes" id="UP000243525">
    <property type="component" value="Unassembled WGS sequence"/>
</dbReference>
<dbReference type="PROSITE" id="PS51826">
    <property type="entry name" value="PSBD"/>
    <property type="match status" value="1"/>
</dbReference>
<protein>
    <recommendedName>
        <fullName evidence="7">Dihydrolipoamide acetyltransferase component of pyruvate dehydrogenase complex</fullName>
        <ecNumber evidence="7">2.3.1.-</ecNumber>
    </recommendedName>
</protein>
<evidence type="ECO:0000313" key="11">
    <source>
        <dbReference type="EMBL" id="PTN09328.1"/>
    </source>
</evidence>
<dbReference type="SUPFAM" id="SSF47005">
    <property type="entry name" value="Peripheral subunit-binding domain of 2-oxo acid dehydrogenase complex"/>
    <property type="match status" value="1"/>
</dbReference>
<keyword evidence="12" id="KW-1185">Reference proteome</keyword>
<dbReference type="FunFam" id="3.30.559.10:FF:000007">
    <property type="entry name" value="Dihydrolipoamide acetyltransferase component of pyruvate dehydrogenase complex"/>
    <property type="match status" value="1"/>
</dbReference>
<dbReference type="Gene3D" id="2.40.50.100">
    <property type="match status" value="1"/>
</dbReference>
<evidence type="ECO:0000256" key="4">
    <source>
        <dbReference type="ARBA" id="ARBA00022679"/>
    </source>
</evidence>
<dbReference type="InterPro" id="IPR050743">
    <property type="entry name" value="2-oxoacid_DH_E2_comp"/>
</dbReference>
<keyword evidence="4 7" id="KW-0808">Transferase</keyword>
<feature type="domain" description="Peripheral subunit-binding (PSBD)" evidence="10">
    <location>
        <begin position="119"/>
        <end position="159"/>
    </location>
</feature>
<dbReference type="PROSITE" id="PS50968">
    <property type="entry name" value="BIOTINYL_LIPOYL"/>
    <property type="match status" value="1"/>
</dbReference>
<dbReference type="EC" id="2.3.1.-" evidence="7"/>
<dbReference type="SUPFAM" id="SSF52777">
    <property type="entry name" value="CoA-dependent acyltransferases"/>
    <property type="match status" value="1"/>
</dbReference>
<organism evidence="11 12">
    <name type="scientific">Mangrovibacterium marinum</name>
    <dbReference type="NCBI Taxonomy" id="1639118"/>
    <lineage>
        <taxon>Bacteria</taxon>
        <taxon>Pseudomonadati</taxon>
        <taxon>Bacteroidota</taxon>
        <taxon>Bacteroidia</taxon>
        <taxon>Marinilabiliales</taxon>
        <taxon>Prolixibacteraceae</taxon>
        <taxon>Mangrovibacterium</taxon>
    </lineage>
</organism>
<evidence type="ECO:0000256" key="7">
    <source>
        <dbReference type="RuleBase" id="RU003423"/>
    </source>
</evidence>
<comment type="cofactor">
    <cofactor evidence="1 7">
        <name>(R)-lipoate</name>
        <dbReference type="ChEBI" id="CHEBI:83088"/>
    </cofactor>
</comment>
<dbReference type="Pfam" id="PF00198">
    <property type="entry name" value="2-oxoacid_dh"/>
    <property type="match status" value="1"/>
</dbReference>
<sequence>MSEFKIQMPKMGESVQEATITKWFVKEGDTVEEDDMLFEIATEKVDSEIPSPVDGVIKKILFDVDSIVPVGDVVAIIEIEGEDDGDSSEEETTTSPAETKENTVAEESSPADFKEATRFYSPLVRSIAKEENISLDELETIAGSGAGGRVQKQDVLDYLTGKGAKQDVPAAAKAATPIAAAAPQKTAAPKMNISVGADDKVIEMDRIRKIISERMVQSVQTAPHVTSIVEIDVTNLVLWRNKVKNEFQEKFGQKLTFMPVFIEAAATALREFPMLNASVDGDKIILRGKVNIGVAVAKPDGNLIVPVIKDADQKNLVGLTSSMNDLANRARANKLTPDEISGGTFSISNFGTFKNDIGTPIINQPEVAILATGNITKKPAVLETAAGDVIAIRHKMFLSMSYDHRIIDGALGGAFLKRVAELLEQFDQNRKI</sequence>
<evidence type="ECO:0000259" key="10">
    <source>
        <dbReference type="PROSITE" id="PS51826"/>
    </source>
</evidence>
<feature type="region of interest" description="Disordered" evidence="8">
    <location>
        <begin position="79"/>
        <end position="112"/>
    </location>
</feature>
<dbReference type="InterPro" id="IPR000089">
    <property type="entry name" value="Biotin_lipoyl"/>
</dbReference>
<evidence type="ECO:0000256" key="8">
    <source>
        <dbReference type="SAM" id="MobiDB-lite"/>
    </source>
</evidence>
<feature type="domain" description="Lipoyl-binding" evidence="9">
    <location>
        <begin position="3"/>
        <end position="78"/>
    </location>
</feature>
<dbReference type="InterPro" id="IPR004167">
    <property type="entry name" value="PSBD"/>
</dbReference>
<dbReference type="Pfam" id="PF00364">
    <property type="entry name" value="Biotin_lipoyl"/>
    <property type="match status" value="1"/>
</dbReference>
<dbReference type="PANTHER" id="PTHR43178:SF5">
    <property type="entry name" value="LIPOAMIDE ACYLTRANSFERASE COMPONENT OF BRANCHED-CHAIN ALPHA-KETO ACID DEHYDROGENASE COMPLEX, MITOCHONDRIAL"/>
    <property type="match status" value="1"/>
</dbReference>
<accession>A0A2T5C3I8</accession>
<comment type="similarity">
    <text evidence="2 7">Belongs to the 2-oxoacid dehydrogenase family.</text>
</comment>
<dbReference type="Gene3D" id="4.10.320.10">
    <property type="entry name" value="E3-binding domain"/>
    <property type="match status" value="1"/>
</dbReference>
<feature type="compositionally biased region" description="Acidic residues" evidence="8">
    <location>
        <begin position="79"/>
        <end position="92"/>
    </location>
</feature>
<evidence type="ECO:0000256" key="6">
    <source>
        <dbReference type="ARBA" id="ARBA00023315"/>
    </source>
</evidence>
<evidence type="ECO:0000313" key="12">
    <source>
        <dbReference type="Proteomes" id="UP000243525"/>
    </source>
</evidence>
<dbReference type="InterPro" id="IPR036625">
    <property type="entry name" value="E3-bd_dom_sf"/>
</dbReference>
<dbReference type="InterPro" id="IPR011053">
    <property type="entry name" value="Single_hybrid_motif"/>
</dbReference>
<dbReference type="InterPro" id="IPR023213">
    <property type="entry name" value="CAT-like_dom_sf"/>
</dbReference>
<dbReference type="EMBL" id="QAAD01000005">
    <property type="protein sequence ID" value="PTN09328.1"/>
    <property type="molecule type" value="Genomic_DNA"/>
</dbReference>
<evidence type="ECO:0000256" key="1">
    <source>
        <dbReference type="ARBA" id="ARBA00001938"/>
    </source>
</evidence>
<evidence type="ECO:0000256" key="3">
    <source>
        <dbReference type="ARBA" id="ARBA00011484"/>
    </source>
</evidence>
<dbReference type="GO" id="GO:0016407">
    <property type="term" value="F:acetyltransferase activity"/>
    <property type="evidence" value="ECO:0007669"/>
    <property type="project" value="TreeGrafter"/>
</dbReference>
<comment type="caution">
    <text evidence="11">The sequence shown here is derived from an EMBL/GenBank/DDBJ whole genome shotgun (WGS) entry which is preliminary data.</text>
</comment>
<dbReference type="CDD" id="cd06849">
    <property type="entry name" value="lipoyl_domain"/>
    <property type="match status" value="1"/>
</dbReference>